<dbReference type="PROSITE" id="PS50968">
    <property type="entry name" value="BIOTINYL_LIPOYL"/>
    <property type="match status" value="1"/>
</dbReference>
<feature type="compositionally biased region" description="Low complexity" evidence="7">
    <location>
        <begin position="128"/>
        <end position="139"/>
    </location>
</feature>
<dbReference type="InterPro" id="IPR000089">
    <property type="entry name" value="Biotin_lipoyl"/>
</dbReference>
<dbReference type="EMBL" id="JAGIOO010000001">
    <property type="protein sequence ID" value="MBP2477839.1"/>
    <property type="molecule type" value="Genomic_DNA"/>
</dbReference>
<keyword evidence="5 6" id="KW-0012">Acyltransferase</keyword>
<dbReference type="Gene3D" id="4.10.320.10">
    <property type="entry name" value="E3-binding domain"/>
    <property type="match status" value="1"/>
</dbReference>
<protein>
    <recommendedName>
        <fullName evidence="6">Dihydrolipoamide acetyltransferase component of pyruvate dehydrogenase complex</fullName>
        <ecNumber evidence="6">2.3.1.-</ecNumber>
    </recommendedName>
</protein>
<reference evidence="10 11" key="1">
    <citation type="submission" date="2021-03" db="EMBL/GenBank/DDBJ databases">
        <title>Sequencing the genomes of 1000 actinobacteria strains.</title>
        <authorList>
            <person name="Klenk H.-P."/>
        </authorList>
    </citation>
    <scope>NUCLEOTIDE SEQUENCE [LARGE SCALE GENOMIC DNA]</scope>
    <source>
        <strain evidence="10 11">DSM 44580</strain>
    </source>
</reference>
<dbReference type="Gene3D" id="3.30.559.10">
    <property type="entry name" value="Chloramphenicol acetyltransferase-like domain"/>
    <property type="match status" value="1"/>
</dbReference>
<dbReference type="SUPFAM" id="SSF51230">
    <property type="entry name" value="Single hybrid motif"/>
    <property type="match status" value="1"/>
</dbReference>
<evidence type="ECO:0000256" key="3">
    <source>
        <dbReference type="ARBA" id="ARBA00022679"/>
    </source>
</evidence>
<dbReference type="Gene3D" id="2.40.50.100">
    <property type="match status" value="1"/>
</dbReference>
<dbReference type="Proteomes" id="UP001519363">
    <property type="component" value="Unassembled WGS sequence"/>
</dbReference>
<evidence type="ECO:0000256" key="7">
    <source>
        <dbReference type="SAM" id="MobiDB-lite"/>
    </source>
</evidence>
<comment type="similarity">
    <text evidence="2 6">Belongs to the 2-oxoacid dehydrogenase family.</text>
</comment>
<keyword evidence="11" id="KW-1185">Reference proteome</keyword>
<dbReference type="Pfam" id="PF00364">
    <property type="entry name" value="Biotin_lipoyl"/>
    <property type="match status" value="1"/>
</dbReference>
<accession>A0ABS5AMN8</accession>
<feature type="domain" description="Lipoyl-binding" evidence="8">
    <location>
        <begin position="4"/>
        <end position="79"/>
    </location>
</feature>
<gene>
    <name evidence="10" type="ORF">JOF53_006711</name>
</gene>
<dbReference type="InterPro" id="IPR001078">
    <property type="entry name" value="2-oxoacid_DH_actylTfrase"/>
</dbReference>
<dbReference type="InterPro" id="IPR004167">
    <property type="entry name" value="PSBD"/>
</dbReference>
<dbReference type="PROSITE" id="PS51826">
    <property type="entry name" value="PSBD"/>
    <property type="match status" value="1"/>
</dbReference>
<dbReference type="SUPFAM" id="SSF47005">
    <property type="entry name" value="Peripheral subunit-binding domain of 2-oxo acid dehydrogenase complex"/>
    <property type="match status" value="1"/>
</dbReference>
<evidence type="ECO:0000256" key="5">
    <source>
        <dbReference type="ARBA" id="ARBA00023315"/>
    </source>
</evidence>
<dbReference type="SUPFAM" id="SSF52777">
    <property type="entry name" value="CoA-dependent acyltransferases"/>
    <property type="match status" value="1"/>
</dbReference>
<dbReference type="PANTHER" id="PTHR43178:SF5">
    <property type="entry name" value="LIPOAMIDE ACYLTRANSFERASE COMPONENT OF BRANCHED-CHAIN ALPHA-KETO ACID DEHYDROGENASE COMPLEX, MITOCHONDRIAL"/>
    <property type="match status" value="1"/>
</dbReference>
<comment type="cofactor">
    <cofactor evidence="1 6">
        <name>(R)-lipoate</name>
        <dbReference type="ChEBI" id="CHEBI:83088"/>
    </cofactor>
</comment>
<dbReference type="CDD" id="cd06849">
    <property type="entry name" value="lipoyl_domain"/>
    <property type="match status" value="1"/>
</dbReference>
<evidence type="ECO:0000256" key="6">
    <source>
        <dbReference type="RuleBase" id="RU003423"/>
    </source>
</evidence>
<evidence type="ECO:0000256" key="1">
    <source>
        <dbReference type="ARBA" id="ARBA00001938"/>
    </source>
</evidence>
<evidence type="ECO:0000256" key="2">
    <source>
        <dbReference type="ARBA" id="ARBA00007317"/>
    </source>
</evidence>
<dbReference type="PROSITE" id="PS00189">
    <property type="entry name" value="LIPOYL"/>
    <property type="match status" value="1"/>
</dbReference>
<name>A0ABS5AMN8_9PSEU</name>
<dbReference type="PANTHER" id="PTHR43178">
    <property type="entry name" value="DIHYDROLIPOAMIDE ACETYLTRANSFERASE COMPONENT OF PYRUVATE DEHYDROGENASE COMPLEX"/>
    <property type="match status" value="1"/>
</dbReference>
<keyword evidence="3 6" id="KW-0808">Transferase</keyword>
<keyword evidence="10" id="KW-0670">Pyruvate</keyword>
<evidence type="ECO:0000313" key="11">
    <source>
        <dbReference type="Proteomes" id="UP001519363"/>
    </source>
</evidence>
<feature type="region of interest" description="Disordered" evidence="7">
    <location>
        <begin position="80"/>
        <end position="150"/>
    </location>
</feature>
<dbReference type="EC" id="2.3.1.-" evidence="6"/>
<evidence type="ECO:0000313" key="10">
    <source>
        <dbReference type="EMBL" id="MBP2477839.1"/>
    </source>
</evidence>
<keyword evidence="4 6" id="KW-0450">Lipoyl</keyword>
<proteinExistence type="inferred from homology"/>
<organism evidence="10 11">
    <name type="scientific">Crossiella equi</name>
    <dbReference type="NCBI Taxonomy" id="130796"/>
    <lineage>
        <taxon>Bacteria</taxon>
        <taxon>Bacillati</taxon>
        <taxon>Actinomycetota</taxon>
        <taxon>Actinomycetes</taxon>
        <taxon>Pseudonocardiales</taxon>
        <taxon>Pseudonocardiaceae</taxon>
        <taxon>Crossiella</taxon>
    </lineage>
</organism>
<dbReference type="InterPro" id="IPR036625">
    <property type="entry name" value="E3-bd_dom_sf"/>
</dbReference>
<evidence type="ECO:0000259" key="8">
    <source>
        <dbReference type="PROSITE" id="PS50968"/>
    </source>
</evidence>
<dbReference type="InterPro" id="IPR050743">
    <property type="entry name" value="2-oxoacid_DH_E2_comp"/>
</dbReference>
<evidence type="ECO:0000256" key="4">
    <source>
        <dbReference type="ARBA" id="ARBA00022823"/>
    </source>
</evidence>
<dbReference type="Pfam" id="PF02817">
    <property type="entry name" value="E3_binding"/>
    <property type="match status" value="1"/>
</dbReference>
<dbReference type="InterPro" id="IPR003016">
    <property type="entry name" value="2-oxoA_DH_lipoyl-BS"/>
</dbReference>
<sequence>MADLKQFNLPDLGEGLTEAELITWHVRPGDTVALNQIIAEVETAKAAVEMPSPYSGTVVTLHHEPGTTIEVGAPFITVDCGGEGSAPAPAEAPAPAAEPVPERESVLVGYGAKTTTSNRRRPRKDAPARTGAPTTAAPASPAPVPASPAPAAAPAAAVATGRPAAKPPVRKLAKDLDIDLRTVIGTGPQGTITRQDLLAATSATPAAATAPAPAAAAPAYDTTREERIPIKGVRKLTAEAMVSSAFTAPHVTEFITVDVTPTMELLAELKESKAFAGVKLTPLALIAKALLLALRRNPTLNSRWDEANQEIVLPRYVNLGIAAATPRGLVVPNIKDADRLSLVELASALGELTVTAKEGKTPPADMTGGTITITNVGVFGVDTGTPIINPGEAAILCLGAIRKQPWVHNDELAIRQVTTFSLSFDHRLVDGEQGSRFLADLAAILSDTRNLIAFS</sequence>
<dbReference type="GO" id="GO:0004742">
    <property type="term" value="F:dihydrolipoyllysine-residue acetyltransferase activity"/>
    <property type="evidence" value="ECO:0007669"/>
    <property type="project" value="UniProtKB-EC"/>
</dbReference>
<dbReference type="RefSeq" id="WP_086783408.1">
    <property type="nucleotide sequence ID" value="NZ_JAGIOO010000001.1"/>
</dbReference>
<comment type="caution">
    <text evidence="10">The sequence shown here is derived from an EMBL/GenBank/DDBJ whole genome shotgun (WGS) entry which is preliminary data.</text>
</comment>
<evidence type="ECO:0000259" key="9">
    <source>
        <dbReference type="PROSITE" id="PS51826"/>
    </source>
</evidence>
<feature type="domain" description="Peripheral subunit-binding (PSBD)" evidence="9">
    <location>
        <begin position="164"/>
        <end position="201"/>
    </location>
</feature>
<dbReference type="InterPro" id="IPR023213">
    <property type="entry name" value="CAT-like_dom_sf"/>
</dbReference>
<dbReference type="Pfam" id="PF00198">
    <property type="entry name" value="2-oxoacid_dh"/>
    <property type="match status" value="1"/>
</dbReference>
<dbReference type="InterPro" id="IPR011053">
    <property type="entry name" value="Single_hybrid_motif"/>
</dbReference>